<dbReference type="Proteomes" id="UP000499080">
    <property type="component" value="Unassembled WGS sequence"/>
</dbReference>
<evidence type="ECO:0000313" key="3">
    <source>
        <dbReference type="Proteomes" id="UP000499080"/>
    </source>
</evidence>
<proteinExistence type="predicted"/>
<organism evidence="2 3">
    <name type="scientific">Araneus ventricosus</name>
    <name type="common">Orbweaver spider</name>
    <name type="synonym">Epeira ventricosa</name>
    <dbReference type="NCBI Taxonomy" id="182803"/>
    <lineage>
        <taxon>Eukaryota</taxon>
        <taxon>Metazoa</taxon>
        <taxon>Ecdysozoa</taxon>
        <taxon>Arthropoda</taxon>
        <taxon>Chelicerata</taxon>
        <taxon>Arachnida</taxon>
        <taxon>Araneae</taxon>
        <taxon>Araneomorphae</taxon>
        <taxon>Entelegynae</taxon>
        <taxon>Araneoidea</taxon>
        <taxon>Araneidae</taxon>
        <taxon>Araneus</taxon>
    </lineage>
</organism>
<protein>
    <submittedName>
        <fullName evidence="2">Uncharacterized protein</fullName>
    </submittedName>
</protein>
<dbReference type="EMBL" id="BGPR01000022">
    <property type="protein sequence ID" value="GBL80498.1"/>
    <property type="molecule type" value="Genomic_DNA"/>
</dbReference>
<dbReference type="AlphaFoldDB" id="A0A4Y2AL68"/>
<reference evidence="2 3" key="1">
    <citation type="journal article" date="2019" name="Sci. Rep.">
        <title>Orb-weaving spider Araneus ventricosus genome elucidates the spidroin gene catalogue.</title>
        <authorList>
            <person name="Kono N."/>
            <person name="Nakamura H."/>
            <person name="Ohtoshi R."/>
            <person name="Moran D.A.P."/>
            <person name="Shinohara A."/>
            <person name="Yoshida Y."/>
            <person name="Fujiwara M."/>
            <person name="Mori M."/>
            <person name="Tomita M."/>
            <person name="Arakawa K."/>
        </authorList>
    </citation>
    <scope>NUCLEOTIDE SEQUENCE [LARGE SCALE GENOMIC DNA]</scope>
</reference>
<sequence>MRRRPSALRLVRRPSAHPWSPESTGMDGAAGAVRKLGEEVPAGVPSPSFDRGSKLRGLSQNSPRVASKRDINIIKLQQRGFIDNFMKPVILKLRFEN</sequence>
<feature type="region of interest" description="Disordered" evidence="1">
    <location>
        <begin position="1"/>
        <end position="28"/>
    </location>
</feature>
<keyword evidence="3" id="KW-1185">Reference proteome</keyword>
<name>A0A4Y2AL68_ARAVE</name>
<gene>
    <name evidence="2" type="ORF">AVEN_225204_1</name>
</gene>
<comment type="caution">
    <text evidence="2">The sequence shown here is derived from an EMBL/GenBank/DDBJ whole genome shotgun (WGS) entry which is preliminary data.</text>
</comment>
<accession>A0A4Y2AL68</accession>
<feature type="compositionally biased region" description="Basic residues" evidence="1">
    <location>
        <begin position="1"/>
        <end position="15"/>
    </location>
</feature>
<feature type="region of interest" description="Disordered" evidence="1">
    <location>
        <begin position="40"/>
        <end position="63"/>
    </location>
</feature>
<evidence type="ECO:0000313" key="2">
    <source>
        <dbReference type="EMBL" id="GBL80498.1"/>
    </source>
</evidence>
<evidence type="ECO:0000256" key="1">
    <source>
        <dbReference type="SAM" id="MobiDB-lite"/>
    </source>
</evidence>